<dbReference type="PANTHER" id="PTHR15924">
    <property type="entry name" value="CLE"/>
    <property type="match status" value="1"/>
</dbReference>
<reference evidence="3" key="1">
    <citation type="journal article" date="2011" name="Genome Res.">
        <title>Phylogeny-wide analysis of social amoeba genomes highlights ancient origins for complex intercellular communication.</title>
        <authorList>
            <person name="Heidel A.J."/>
            <person name="Lawal H.M."/>
            <person name="Felder M."/>
            <person name="Schilde C."/>
            <person name="Helps N.R."/>
            <person name="Tunggal B."/>
            <person name="Rivero F."/>
            <person name="John U."/>
            <person name="Schleicher M."/>
            <person name="Eichinger L."/>
            <person name="Platzer M."/>
            <person name="Noegel A.A."/>
            <person name="Schaap P."/>
            <person name="Gloeckner G."/>
        </authorList>
    </citation>
    <scope>NUCLEOTIDE SEQUENCE [LARGE SCALE GENOMIC DNA]</scope>
    <source>
        <strain evidence="3">SH3</strain>
    </source>
</reference>
<dbReference type="KEGG" id="dfa:DFA_01050"/>
<dbReference type="InterPro" id="IPR019265">
    <property type="entry name" value="RTRAF"/>
</dbReference>
<dbReference type="OrthoDB" id="514167at2759"/>
<name>F4PQK8_CACFS</name>
<dbReference type="Pfam" id="PF10036">
    <property type="entry name" value="RLL"/>
    <property type="match status" value="1"/>
</dbReference>
<evidence type="ECO:0000313" key="2">
    <source>
        <dbReference type="EMBL" id="EGG21175.1"/>
    </source>
</evidence>
<sequence length="305" mass="34786">MQHMSSPRSQLFNSIQIISSSIMSLNQTLIKRLTLLKYQKPQYVNIAEREEFIDLVKFLLGKYGDDQHSKQVVQDTSDQWEELLIKYLKNIKSPLTIVDTQQLNDEKEKEKVLDWLTMISVKVFYKSNADQIHETKYKCLQKMKLKNFDCSQEDLKESITKLATLFNIPSGGDLTQLLHSIIRIAERKFVGLPELKDDKNIEQDNTDNNNNNNTTSTTSTTSTAKPNPIPAITVVTSKGGKVNDEVYPLGFDLHNDKMNTVATILRLLYVSDLKEVQNKINEVLALVQTYTADPQTNFKLGVVGR</sequence>
<accession>F4PQK8</accession>
<proteinExistence type="predicted"/>
<feature type="region of interest" description="Disordered" evidence="1">
    <location>
        <begin position="200"/>
        <end position="229"/>
    </location>
</feature>
<protein>
    <submittedName>
        <fullName evidence="2">Uncharacterized protein</fullName>
    </submittedName>
</protein>
<dbReference type="Proteomes" id="UP000007797">
    <property type="component" value="Unassembled WGS sequence"/>
</dbReference>
<dbReference type="OMA" id="YPMRILR"/>
<dbReference type="RefSeq" id="XP_004359025.1">
    <property type="nucleotide sequence ID" value="XM_004358968.1"/>
</dbReference>
<gene>
    <name evidence="2" type="ORF">DFA_01050</name>
</gene>
<organism evidence="2 3">
    <name type="scientific">Cavenderia fasciculata</name>
    <name type="common">Slime mold</name>
    <name type="synonym">Dictyostelium fasciculatum</name>
    <dbReference type="NCBI Taxonomy" id="261658"/>
    <lineage>
        <taxon>Eukaryota</taxon>
        <taxon>Amoebozoa</taxon>
        <taxon>Evosea</taxon>
        <taxon>Eumycetozoa</taxon>
        <taxon>Dictyostelia</taxon>
        <taxon>Acytosteliales</taxon>
        <taxon>Cavenderiaceae</taxon>
        <taxon>Cavenderia</taxon>
    </lineage>
</organism>
<keyword evidence="3" id="KW-1185">Reference proteome</keyword>
<evidence type="ECO:0000256" key="1">
    <source>
        <dbReference type="SAM" id="MobiDB-lite"/>
    </source>
</evidence>
<evidence type="ECO:0000313" key="3">
    <source>
        <dbReference type="Proteomes" id="UP000007797"/>
    </source>
</evidence>
<dbReference type="GeneID" id="14874174"/>
<feature type="compositionally biased region" description="Low complexity" evidence="1">
    <location>
        <begin position="206"/>
        <end position="223"/>
    </location>
</feature>
<dbReference type="AlphaFoldDB" id="F4PQK8"/>
<dbReference type="STRING" id="1054147.F4PQK8"/>
<dbReference type="EMBL" id="GL883010">
    <property type="protein sequence ID" value="EGG21175.1"/>
    <property type="molecule type" value="Genomic_DNA"/>
</dbReference>